<name>A0ABN4BMG1_9MOLU</name>
<keyword evidence="5" id="KW-1185">Reference proteome</keyword>
<gene>
    <name evidence="4" type="ORF">OVS_03000</name>
</gene>
<keyword evidence="2" id="KW-0648">Protein biosynthesis</keyword>
<sequence length="185" mass="21792">MDLPNWVESLKQDFSKIRSTMLEKFEEFSILRLNPKHFYSIKVDQEGQISSLVELASINPESARMLLIKPYIVTQKVLHEIEKAIKKSKPNVTINTKNNELTCSIPEPTSEIREEKIKSSKQVVEEAKIALRTKRQDLLKKFKSWYPSENELHSNKNLLEKEIAKYLSEIEYDWSQKEKELRQLK</sequence>
<dbReference type="Proteomes" id="UP000018745">
    <property type="component" value="Chromosome"/>
</dbReference>
<accession>A0ABN4BMG1</accession>
<dbReference type="SUPFAM" id="SSF55194">
    <property type="entry name" value="Ribosome recycling factor, RRF"/>
    <property type="match status" value="1"/>
</dbReference>
<proteinExistence type="inferred from homology"/>
<organism evidence="4 5">
    <name type="scientific">Mycoplasma ovis str. Michigan</name>
    <dbReference type="NCBI Taxonomy" id="1415773"/>
    <lineage>
        <taxon>Bacteria</taxon>
        <taxon>Bacillati</taxon>
        <taxon>Mycoplasmatota</taxon>
        <taxon>Mollicutes</taxon>
        <taxon>Mycoplasmataceae</taxon>
        <taxon>Mycoplasma</taxon>
    </lineage>
</organism>
<dbReference type="Gene3D" id="1.10.132.20">
    <property type="entry name" value="Ribosome-recycling factor"/>
    <property type="match status" value="1"/>
</dbReference>
<dbReference type="InterPro" id="IPR023584">
    <property type="entry name" value="Ribosome_recyc_fac_dom"/>
</dbReference>
<feature type="domain" description="Ribosome recycling factor" evidence="3">
    <location>
        <begin position="23"/>
        <end position="181"/>
    </location>
</feature>
<protein>
    <submittedName>
        <fullName evidence="4">Ribosome recycling factor</fullName>
    </submittedName>
</protein>
<evidence type="ECO:0000313" key="5">
    <source>
        <dbReference type="Proteomes" id="UP000018745"/>
    </source>
</evidence>
<reference evidence="4 5" key="1">
    <citation type="journal article" date="2014" name="Genome Announc.">
        <title>Complete Genome Sequence of Mycoplasma ovis Strain Michigan, a Hemoplasma of Sheep with Two Distinct 16S rRNA Genes.</title>
        <authorList>
            <person name="Deshuillers P.L."/>
            <person name="Santos A.P."/>
            <person name="do Nascimento N.C."/>
            <person name="Hampel J.A."/>
            <person name="Bergin I.L."/>
            <person name="Dyson M.C."/>
            <person name="Messick J.B."/>
        </authorList>
    </citation>
    <scope>NUCLEOTIDE SEQUENCE [LARGE SCALE GENOMIC DNA]</scope>
    <source>
        <strain evidence="4 5">Michigan</strain>
    </source>
</reference>
<evidence type="ECO:0000313" key="4">
    <source>
        <dbReference type="EMBL" id="AHC40017.1"/>
    </source>
</evidence>
<evidence type="ECO:0000259" key="3">
    <source>
        <dbReference type="Pfam" id="PF01765"/>
    </source>
</evidence>
<dbReference type="Pfam" id="PF01765">
    <property type="entry name" value="RRF"/>
    <property type="match status" value="1"/>
</dbReference>
<dbReference type="PANTHER" id="PTHR20982">
    <property type="entry name" value="RIBOSOME RECYCLING FACTOR"/>
    <property type="match status" value="1"/>
</dbReference>
<dbReference type="InterPro" id="IPR002661">
    <property type="entry name" value="Ribosome_recyc_fac"/>
</dbReference>
<dbReference type="InterPro" id="IPR036191">
    <property type="entry name" value="RRF_sf"/>
</dbReference>
<evidence type="ECO:0000256" key="1">
    <source>
        <dbReference type="ARBA" id="ARBA00005912"/>
    </source>
</evidence>
<dbReference type="EMBL" id="CP006935">
    <property type="protein sequence ID" value="AHC40017.1"/>
    <property type="molecule type" value="Genomic_DNA"/>
</dbReference>
<dbReference type="Gene3D" id="3.30.1360.40">
    <property type="match status" value="1"/>
</dbReference>
<dbReference type="PANTHER" id="PTHR20982:SF3">
    <property type="entry name" value="MITOCHONDRIAL RIBOSOME RECYCLING FACTOR PSEUDO 1"/>
    <property type="match status" value="1"/>
</dbReference>
<comment type="similarity">
    <text evidence="1">Belongs to the RRF family.</text>
</comment>
<evidence type="ECO:0000256" key="2">
    <source>
        <dbReference type="ARBA" id="ARBA00022917"/>
    </source>
</evidence>